<name>A0ABV9TMJ7_9MICC</name>
<evidence type="ECO:0000256" key="2">
    <source>
        <dbReference type="PROSITE-ProRule" id="PRU10007"/>
    </source>
</evidence>
<evidence type="ECO:0000313" key="6">
    <source>
        <dbReference type="Proteomes" id="UP001595797"/>
    </source>
</evidence>
<dbReference type="InterPro" id="IPR029510">
    <property type="entry name" value="Ald_DH_CS_GLU"/>
</dbReference>
<dbReference type="InterPro" id="IPR016160">
    <property type="entry name" value="Ald_DH_CS_CYS"/>
</dbReference>
<dbReference type="SUPFAM" id="SSF53720">
    <property type="entry name" value="ALDH-like"/>
    <property type="match status" value="1"/>
</dbReference>
<dbReference type="InterPro" id="IPR015590">
    <property type="entry name" value="Aldehyde_DH_dom"/>
</dbReference>
<gene>
    <name evidence="5" type="ORF">ACFPCS_10450</name>
</gene>
<evidence type="ECO:0000313" key="5">
    <source>
        <dbReference type="EMBL" id="MFC4903982.1"/>
    </source>
</evidence>
<feature type="domain" description="Aldehyde dehydrogenase" evidence="4">
    <location>
        <begin position="37"/>
        <end position="499"/>
    </location>
</feature>
<feature type="active site" evidence="2">
    <location>
        <position position="269"/>
    </location>
</feature>
<dbReference type="PROSITE" id="PS00687">
    <property type="entry name" value="ALDEHYDE_DEHYDR_GLU"/>
    <property type="match status" value="1"/>
</dbReference>
<comment type="caution">
    <text evidence="5">The sequence shown here is derived from an EMBL/GenBank/DDBJ whole genome shotgun (WGS) entry which is preliminary data.</text>
</comment>
<evidence type="ECO:0000259" key="4">
    <source>
        <dbReference type="Pfam" id="PF00171"/>
    </source>
</evidence>
<evidence type="ECO:0000256" key="3">
    <source>
        <dbReference type="RuleBase" id="RU003345"/>
    </source>
</evidence>
<sequence length="515" mass="53525">MTTTPAPTTYSTDAASTVLHSCFPQGLGSFVGGQVVSGNGESITLTAAATGAPFTHYPDLDAEGIDELLDNASRGAQVWGALNGFERAGILRNIAGVVAEHSEELAVLESATTGKPIRDARAEVAKVVEMFGYYSGWADKVTGQTIPVPGNWLTYTERVPWGVVVAITPWNAPVFTAGWNSAAPLAAGNAVVLKPSEFTPASTVRLAQLAHQAGLPEGVFNVAVGLGSTVGAALTTDPRVGKVSFIGSVPTGRRVAVAAAGAGIPTVLELGGKSANIVFADADLDRAADGAVSAIFSNAGQSCVAGSRLLIERSIHEEFIDRVVERTSRLRVGDPFDTTTEVGPIFTAPQFETVTSLIETGIREGGRRVTEAALPPSLAGSELAGGHWVMPTLLDGVRPDNSLETTEVFGPVVGADVFDTEAEAIARANHTNFGLAGAVWTHNVSRAHHVARSVKAGTFWINAYKTIHVAVPFGGFGDSGHGRSSGPGVLDEYTQTKAVWVPTQATGTPFPSLSY</sequence>
<dbReference type="InterPro" id="IPR016163">
    <property type="entry name" value="Ald_DH_C"/>
</dbReference>
<keyword evidence="6" id="KW-1185">Reference proteome</keyword>
<dbReference type="Gene3D" id="3.40.309.10">
    <property type="entry name" value="Aldehyde Dehydrogenase, Chain A, domain 2"/>
    <property type="match status" value="1"/>
</dbReference>
<dbReference type="PANTHER" id="PTHR11699">
    <property type="entry name" value="ALDEHYDE DEHYDROGENASE-RELATED"/>
    <property type="match status" value="1"/>
</dbReference>
<dbReference type="EMBL" id="JBHSIW010000013">
    <property type="protein sequence ID" value="MFC4903982.1"/>
    <property type="molecule type" value="Genomic_DNA"/>
</dbReference>
<accession>A0ABV9TMJ7</accession>
<comment type="similarity">
    <text evidence="3">Belongs to the aldehyde dehydrogenase family.</text>
</comment>
<proteinExistence type="inferred from homology"/>
<protein>
    <submittedName>
        <fullName evidence="5">Aldehyde dehydrogenase family protein</fullName>
    </submittedName>
</protein>
<reference evidence="6" key="1">
    <citation type="journal article" date="2019" name="Int. J. Syst. Evol. Microbiol.">
        <title>The Global Catalogue of Microorganisms (GCM) 10K type strain sequencing project: providing services to taxonomists for standard genome sequencing and annotation.</title>
        <authorList>
            <consortium name="The Broad Institute Genomics Platform"/>
            <consortium name="The Broad Institute Genome Sequencing Center for Infectious Disease"/>
            <person name="Wu L."/>
            <person name="Ma J."/>
        </authorList>
    </citation>
    <scope>NUCLEOTIDE SEQUENCE [LARGE SCALE GENOMIC DNA]</scope>
    <source>
        <strain evidence="6">CGMCC 4.6946</strain>
    </source>
</reference>
<dbReference type="Pfam" id="PF00171">
    <property type="entry name" value="Aldedh"/>
    <property type="match status" value="1"/>
</dbReference>
<organism evidence="5 6">
    <name type="scientific">Kocuria oceani</name>
    <dbReference type="NCBI Taxonomy" id="988827"/>
    <lineage>
        <taxon>Bacteria</taxon>
        <taxon>Bacillati</taxon>
        <taxon>Actinomycetota</taxon>
        <taxon>Actinomycetes</taxon>
        <taxon>Micrococcales</taxon>
        <taxon>Micrococcaceae</taxon>
        <taxon>Kocuria</taxon>
    </lineage>
</organism>
<dbReference type="Proteomes" id="UP001595797">
    <property type="component" value="Unassembled WGS sequence"/>
</dbReference>
<evidence type="ECO:0000256" key="1">
    <source>
        <dbReference type="ARBA" id="ARBA00023002"/>
    </source>
</evidence>
<dbReference type="Gene3D" id="3.40.605.10">
    <property type="entry name" value="Aldehyde Dehydrogenase, Chain A, domain 1"/>
    <property type="match status" value="1"/>
</dbReference>
<dbReference type="PROSITE" id="PS00070">
    <property type="entry name" value="ALDEHYDE_DEHYDR_CYS"/>
    <property type="match status" value="1"/>
</dbReference>
<dbReference type="InterPro" id="IPR016162">
    <property type="entry name" value="Ald_DH_N"/>
</dbReference>
<keyword evidence="1 3" id="KW-0560">Oxidoreductase</keyword>
<dbReference type="RefSeq" id="WP_277551750.1">
    <property type="nucleotide sequence ID" value="NZ_JARAMH010000013.1"/>
</dbReference>
<dbReference type="InterPro" id="IPR016161">
    <property type="entry name" value="Ald_DH/histidinol_DH"/>
</dbReference>